<reference evidence="1" key="2">
    <citation type="journal article" date="2021" name="Syst. Appl. Microbiol.">
        <title>Roseomonas hellenica sp. nov., isolated from roots of wild-growing Alkanna tinctoria.</title>
        <authorList>
            <person name="Rat A."/>
            <person name="Naranjo H.D."/>
            <person name="Lebbe L."/>
            <person name="Cnockaert M."/>
            <person name="Krigas N."/>
            <person name="Grigoriadou K."/>
            <person name="Maloupa E."/>
            <person name="Willems A."/>
        </authorList>
    </citation>
    <scope>NUCLEOTIDE SEQUENCE</scope>
    <source>
        <strain evidence="1">LMG 31228</strain>
    </source>
</reference>
<gene>
    <name evidence="1" type="ORF">GXW74_06625</name>
</gene>
<protein>
    <submittedName>
        <fullName evidence="1">Uncharacterized protein</fullName>
    </submittedName>
</protein>
<accession>A0A9X9X8W8</accession>
<name>A0A9X9X8W8_9PROT</name>
<proteinExistence type="predicted"/>
<evidence type="ECO:0000313" key="1">
    <source>
        <dbReference type="EMBL" id="MBR0680154.1"/>
    </source>
</evidence>
<dbReference type="AlphaFoldDB" id="A0A9X9X8W8"/>
<evidence type="ECO:0000313" key="2">
    <source>
        <dbReference type="Proteomes" id="UP001138709"/>
    </source>
</evidence>
<keyword evidence="2" id="KW-1185">Reference proteome</keyword>
<dbReference type="EMBL" id="JAAEDL010000005">
    <property type="protein sequence ID" value="MBR0680154.1"/>
    <property type="molecule type" value="Genomic_DNA"/>
</dbReference>
<organism evidence="1 2">
    <name type="scientific">Neoroseomonas eburnea</name>
    <dbReference type="NCBI Taxonomy" id="1346889"/>
    <lineage>
        <taxon>Bacteria</taxon>
        <taxon>Pseudomonadati</taxon>
        <taxon>Pseudomonadota</taxon>
        <taxon>Alphaproteobacteria</taxon>
        <taxon>Acetobacterales</taxon>
        <taxon>Acetobacteraceae</taxon>
        <taxon>Neoroseomonas</taxon>
    </lineage>
</organism>
<dbReference type="Proteomes" id="UP001138709">
    <property type="component" value="Unassembled WGS sequence"/>
</dbReference>
<reference evidence="1" key="1">
    <citation type="submission" date="2020-01" db="EMBL/GenBank/DDBJ databases">
        <authorList>
            <person name="Rat A."/>
        </authorList>
    </citation>
    <scope>NUCLEOTIDE SEQUENCE</scope>
    <source>
        <strain evidence="1">LMG 31228</strain>
    </source>
</reference>
<comment type="caution">
    <text evidence="1">The sequence shown here is derived from an EMBL/GenBank/DDBJ whole genome shotgun (WGS) entry which is preliminary data.</text>
</comment>
<dbReference type="RefSeq" id="WP_211845691.1">
    <property type="nucleotide sequence ID" value="NZ_JAAEDL010000005.1"/>
</dbReference>
<sequence length="113" mass="11631">MRPLPRLLTATLCVAPAACGIVWDDGTGRRHALGIGHVSWPVPPADRPATVSGVDVAGVAVLATTISSGIVVGMARERSVHLGDEQLLSLDCLDCDLADARPRGGAAREGTEP</sequence>